<gene>
    <name evidence="2" type="ORF">PPYR_07794</name>
</gene>
<keyword evidence="3" id="KW-1185">Reference proteome</keyword>
<proteinExistence type="predicted"/>
<reference evidence="2 3" key="1">
    <citation type="journal article" date="2018" name="Elife">
        <title>Firefly genomes illuminate parallel origins of bioluminescence in beetles.</title>
        <authorList>
            <person name="Fallon T.R."/>
            <person name="Lower S.E."/>
            <person name="Chang C.H."/>
            <person name="Bessho-Uehara M."/>
            <person name="Martin G.J."/>
            <person name="Bewick A.J."/>
            <person name="Behringer M."/>
            <person name="Debat H.J."/>
            <person name="Wong I."/>
            <person name="Day J.C."/>
            <person name="Suvorov A."/>
            <person name="Silva C.J."/>
            <person name="Stanger-Hall K.F."/>
            <person name="Hall D.W."/>
            <person name="Schmitz R.J."/>
            <person name="Nelson D.R."/>
            <person name="Lewis S.M."/>
            <person name="Shigenobu S."/>
            <person name="Bybee S.M."/>
            <person name="Larracuente A.M."/>
            <person name="Oba Y."/>
            <person name="Weng J.K."/>
        </authorList>
    </citation>
    <scope>NUCLEOTIDE SEQUENCE [LARGE SCALE GENOMIC DNA]</scope>
    <source>
        <strain evidence="2">1611_PpyrPB1</strain>
        <tissue evidence="2">Whole body</tissue>
    </source>
</reference>
<dbReference type="InterPro" id="IPR010562">
    <property type="entry name" value="Haemolymph_juvenile_hormone-bd"/>
</dbReference>
<comment type="caution">
    <text evidence="2">The sequence shown here is derived from an EMBL/GenBank/DDBJ whole genome shotgun (WGS) entry which is preliminary data.</text>
</comment>
<dbReference type="Proteomes" id="UP000327044">
    <property type="component" value="Unassembled WGS sequence"/>
</dbReference>
<dbReference type="PANTHER" id="PTHR11008">
    <property type="entry name" value="PROTEIN TAKEOUT-LIKE PROTEIN"/>
    <property type="match status" value="1"/>
</dbReference>
<feature type="signal peptide" evidence="1">
    <location>
        <begin position="1"/>
        <end position="20"/>
    </location>
</feature>
<sequence length="245" mass="27898">MSTILSYTCLFAAIFQLSSAAVPFQVCKRTDPKLAECLKPAIENALILLENGLPEYGIPSIQPISVESWMVPARPPLVYDQKFRNSKFYNYPLTKIEDLSINIDDPNIFIGFTAHNHNVSYETEFEFDGAIIDGEDLSCSGDLTYIYNEMEFQLNFTGTEVTIGGDKKINITNVDMNVISMERFFTEFRGKDTERVAKLSKFYHNNAQYLVAKEKDVYEKAYANIFKDVANDVLSKFSFDSLFPK</sequence>
<dbReference type="AlphaFoldDB" id="A0A5N4ARG1"/>
<accession>A0A5N4ARG1</accession>
<evidence type="ECO:0000313" key="2">
    <source>
        <dbReference type="EMBL" id="KAB0799914.1"/>
    </source>
</evidence>
<dbReference type="Pfam" id="PF06585">
    <property type="entry name" value="JHBP"/>
    <property type="match status" value="1"/>
</dbReference>
<name>A0A5N4ARG1_PHOPY</name>
<evidence type="ECO:0000313" key="3">
    <source>
        <dbReference type="Proteomes" id="UP000327044"/>
    </source>
</evidence>
<feature type="chain" id="PRO_5024446067" evidence="1">
    <location>
        <begin position="21"/>
        <end position="245"/>
    </location>
</feature>
<dbReference type="OrthoDB" id="7457915at2759"/>
<keyword evidence="1" id="KW-0732">Signal</keyword>
<dbReference type="GO" id="GO:0005615">
    <property type="term" value="C:extracellular space"/>
    <property type="evidence" value="ECO:0007669"/>
    <property type="project" value="TreeGrafter"/>
</dbReference>
<dbReference type="InParanoid" id="A0A5N4ARG1"/>
<organism evidence="2 3">
    <name type="scientific">Photinus pyralis</name>
    <name type="common">Common eastern firefly</name>
    <name type="synonym">Lampyris pyralis</name>
    <dbReference type="NCBI Taxonomy" id="7054"/>
    <lineage>
        <taxon>Eukaryota</taxon>
        <taxon>Metazoa</taxon>
        <taxon>Ecdysozoa</taxon>
        <taxon>Arthropoda</taxon>
        <taxon>Hexapoda</taxon>
        <taxon>Insecta</taxon>
        <taxon>Pterygota</taxon>
        <taxon>Neoptera</taxon>
        <taxon>Endopterygota</taxon>
        <taxon>Coleoptera</taxon>
        <taxon>Polyphaga</taxon>
        <taxon>Elateriformia</taxon>
        <taxon>Elateroidea</taxon>
        <taxon>Lampyridae</taxon>
        <taxon>Lampyrinae</taxon>
        <taxon>Photinus</taxon>
    </lineage>
</organism>
<evidence type="ECO:0000256" key="1">
    <source>
        <dbReference type="SAM" id="SignalP"/>
    </source>
</evidence>
<dbReference type="EMBL" id="VVIM01000005">
    <property type="protein sequence ID" value="KAB0799914.1"/>
    <property type="molecule type" value="Genomic_DNA"/>
</dbReference>
<dbReference type="Gene3D" id="3.15.10.30">
    <property type="entry name" value="Haemolymph juvenile hormone binding protein"/>
    <property type="match status" value="1"/>
</dbReference>
<dbReference type="InterPro" id="IPR038606">
    <property type="entry name" value="To_sf"/>
</dbReference>
<protein>
    <submittedName>
        <fullName evidence="2">Uncharacterized protein</fullName>
    </submittedName>
</protein>
<dbReference type="PANTHER" id="PTHR11008:SF32">
    <property type="entry name" value="CIRCADIAN CLOCK-CONTROLLED PROTEIN DAYWAKE-RELATED"/>
    <property type="match status" value="1"/>
</dbReference>
<dbReference type="SMART" id="SM00700">
    <property type="entry name" value="JHBP"/>
    <property type="match status" value="1"/>
</dbReference>